<evidence type="ECO:0000256" key="1">
    <source>
        <dbReference type="ARBA" id="ARBA00008857"/>
    </source>
</evidence>
<dbReference type="EMBL" id="JAUBOF010000100">
    <property type="protein sequence ID" value="MDM7490740.1"/>
    <property type="molecule type" value="Genomic_DNA"/>
</dbReference>
<dbReference type="InterPro" id="IPR050090">
    <property type="entry name" value="Tyrosine_recombinase_XerCD"/>
</dbReference>
<evidence type="ECO:0000256" key="4">
    <source>
        <dbReference type="SAM" id="MobiDB-lite"/>
    </source>
</evidence>
<dbReference type="RefSeq" id="WP_289381096.1">
    <property type="nucleotide sequence ID" value="NZ_JAUBOF010000100.1"/>
</dbReference>
<dbReference type="InterPro" id="IPR013762">
    <property type="entry name" value="Integrase-like_cat_sf"/>
</dbReference>
<comment type="similarity">
    <text evidence="1">Belongs to the 'phage' integrase family.</text>
</comment>
<organism evidence="6 7">
    <name type="scientific">Rhodococcus indonesiensis</name>
    <dbReference type="NCBI Taxonomy" id="3055869"/>
    <lineage>
        <taxon>Bacteria</taxon>
        <taxon>Bacillati</taxon>
        <taxon>Actinomycetota</taxon>
        <taxon>Actinomycetes</taxon>
        <taxon>Mycobacteriales</taxon>
        <taxon>Nocardiaceae</taxon>
        <taxon>Rhodococcus</taxon>
    </lineage>
</organism>
<dbReference type="Pfam" id="PF00589">
    <property type="entry name" value="Phage_integrase"/>
    <property type="match status" value="1"/>
</dbReference>
<feature type="compositionally biased region" description="Basic and acidic residues" evidence="4">
    <location>
        <begin position="377"/>
        <end position="386"/>
    </location>
</feature>
<dbReference type="SUPFAM" id="SSF56349">
    <property type="entry name" value="DNA breaking-rejoining enzymes"/>
    <property type="match status" value="1"/>
</dbReference>
<dbReference type="PANTHER" id="PTHR30349">
    <property type="entry name" value="PHAGE INTEGRASE-RELATED"/>
    <property type="match status" value="1"/>
</dbReference>
<proteinExistence type="inferred from homology"/>
<dbReference type="Gene3D" id="1.10.443.10">
    <property type="entry name" value="Intergrase catalytic core"/>
    <property type="match status" value="1"/>
</dbReference>
<dbReference type="PANTHER" id="PTHR30349:SF64">
    <property type="entry name" value="PROPHAGE INTEGRASE INTD-RELATED"/>
    <property type="match status" value="1"/>
</dbReference>
<dbReference type="CDD" id="cd01189">
    <property type="entry name" value="INT_ICEBs1_C_like"/>
    <property type="match status" value="1"/>
</dbReference>
<comment type="caution">
    <text evidence="6">The sequence shown here is derived from an EMBL/GenBank/DDBJ whole genome shotgun (WGS) entry which is preliminary data.</text>
</comment>
<evidence type="ECO:0000256" key="2">
    <source>
        <dbReference type="ARBA" id="ARBA00023125"/>
    </source>
</evidence>
<dbReference type="Proteomes" id="UP001233164">
    <property type="component" value="Unassembled WGS sequence"/>
</dbReference>
<dbReference type="PROSITE" id="PS51898">
    <property type="entry name" value="TYR_RECOMBINASE"/>
    <property type="match status" value="1"/>
</dbReference>
<dbReference type="Gene3D" id="1.10.150.130">
    <property type="match status" value="1"/>
</dbReference>
<feature type="domain" description="Tyr recombinase" evidence="5">
    <location>
        <begin position="170"/>
        <end position="353"/>
    </location>
</feature>
<keyword evidence="2" id="KW-0238">DNA-binding</keyword>
<feature type="region of interest" description="Disordered" evidence="4">
    <location>
        <begin position="359"/>
        <end position="386"/>
    </location>
</feature>
<reference evidence="6 7" key="1">
    <citation type="submission" date="2023-06" db="EMBL/GenBank/DDBJ databases">
        <title>Rhodococcus indonesiensis sp. nov a new member of the Rhodococcus ruber lineage isolated from a sediment of neutral hot spring.</title>
        <authorList>
            <person name="Kusuma A.B."/>
            <person name="Fenylestari G."/>
            <person name="Ammar F."/>
            <person name="Nouioui I."/>
            <person name="Goodfellow M."/>
        </authorList>
    </citation>
    <scope>NUCLEOTIDE SEQUENCE [LARGE SCALE GENOMIC DNA]</scope>
    <source>
        <strain evidence="6 7">CSLK01-03</strain>
    </source>
</reference>
<evidence type="ECO:0000313" key="7">
    <source>
        <dbReference type="Proteomes" id="UP001233164"/>
    </source>
</evidence>
<dbReference type="InterPro" id="IPR002104">
    <property type="entry name" value="Integrase_catalytic"/>
</dbReference>
<evidence type="ECO:0000313" key="6">
    <source>
        <dbReference type="EMBL" id="MDM7490740.1"/>
    </source>
</evidence>
<accession>A0ABT7RSY2</accession>
<dbReference type="InterPro" id="IPR011010">
    <property type="entry name" value="DNA_brk_join_enz"/>
</dbReference>
<dbReference type="InterPro" id="IPR010998">
    <property type="entry name" value="Integrase_recombinase_N"/>
</dbReference>
<evidence type="ECO:0000256" key="3">
    <source>
        <dbReference type="ARBA" id="ARBA00023172"/>
    </source>
</evidence>
<keyword evidence="3" id="KW-0233">DNA recombination</keyword>
<gene>
    <name evidence="6" type="ORF">QT969_20850</name>
</gene>
<protein>
    <submittedName>
        <fullName evidence="6">Site-specific integrase</fullName>
    </submittedName>
</protein>
<keyword evidence="7" id="KW-1185">Reference proteome</keyword>
<name>A0ABT7RSY2_9NOCA</name>
<sequence length="386" mass="42084">MAAVKSYQVKTGRNAKERTRWRVRYYTPDGRQTDRKGFLTKRDAEQFAAAVEVEKMTGAYIAPKLGMVTVGDLAGPWLARKRSLAPSHYRTLETAWRVHVEPRWGLVKVADVDLDAVETWIAQMSEDSGATTVIRAYGVLAGVLDSAVKSRRLRVNPARGASNLPKKTGRRRVYLSHDDVRRLAEEAGEHSTLVLVLAYCGLRWGEAVALRVRDIEFLRRRISVHANAVQLGVEHHVGSTKGKEARSVPVAGFVLDALARQVQGRGRGDLVFGDGTNYLPRPKTDRGWFAGAVKRAGVQPITPHDLRHSCASLTVSAGGSVLALARMLGHKDPSVTLRVYADLFDDDLDRLAAALHTASQDPFGGSLGAEAPSGTEPKAEKSLSPA</sequence>
<evidence type="ECO:0000259" key="5">
    <source>
        <dbReference type="PROSITE" id="PS51898"/>
    </source>
</evidence>